<organism evidence="6 7">
    <name type="scientific">Podila verticillata NRRL 6337</name>
    <dbReference type="NCBI Taxonomy" id="1069443"/>
    <lineage>
        <taxon>Eukaryota</taxon>
        <taxon>Fungi</taxon>
        <taxon>Fungi incertae sedis</taxon>
        <taxon>Mucoromycota</taxon>
        <taxon>Mortierellomycotina</taxon>
        <taxon>Mortierellomycetes</taxon>
        <taxon>Mortierellales</taxon>
        <taxon>Mortierellaceae</taxon>
        <taxon>Podila</taxon>
    </lineage>
</organism>
<feature type="region of interest" description="Disordered" evidence="3">
    <location>
        <begin position="533"/>
        <end position="556"/>
    </location>
</feature>
<accession>A0A086TMK5</accession>
<dbReference type="SUPFAM" id="SSF48230">
    <property type="entry name" value="Chondroitin AC/alginate lyase"/>
    <property type="match status" value="1"/>
</dbReference>
<dbReference type="Proteomes" id="UP000243308">
    <property type="component" value="Unassembled WGS sequence"/>
</dbReference>
<feature type="region of interest" description="Disordered" evidence="3">
    <location>
        <begin position="34"/>
        <end position="134"/>
    </location>
</feature>
<proteinExistence type="predicted"/>
<evidence type="ECO:0000313" key="6">
    <source>
        <dbReference type="EMBL" id="KFH63182.1"/>
    </source>
</evidence>
<gene>
    <name evidence="6" type="ORF">MVEG_11217</name>
</gene>
<feature type="compositionally biased region" description="Basic and acidic residues" evidence="3">
    <location>
        <begin position="41"/>
        <end position="70"/>
    </location>
</feature>
<dbReference type="EMBL" id="KN042429">
    <property type="protein sequence ID" value="KFH63182.1"/>
    <property type="molecule type" value="Genomic_DNA"/>
</dbReference>
<dbReference type="GO" id="GO:0016829">
    <property type="term" value="F:lyase activity"/>
    <property type="evidence" value="ECO:0007669"/>
    <property type="project" value="UniProtKB-KW"/>
</dbReference>
<name>A0A086TMK5_9FUNG</name>
<keyword evidence="1" id="KW-0732">Signal</keyword>
<reference evidence="6 7" key="1">
    <citation type="submission" date="2011-02" db="EMBL/GenBank/DDBJ databases">
        <title>The Genome Sequence of Mortierella verticillata NRRL 6337.</title>
        <authorList>
            <consortium name="The Broad Institute Genome Sequencing Platform"/>
            <person name="Russ C."/>
            <person name="Cuomo C."/>
            <person name="Burger G."/>
            <person name="Gray M.W."/>
            <person name="Holland P.W.H."/>
            <person name="King N."/>
            <person name="Lang F.B.F."/>
            <person name="Roger A.J."/>
            <person name="Ruiz-Trillo I."/>
            <person name="Young S.K."/>
            <person name="Zeng Q."/>
            <person name="Gargeya S."/>
            <person name="Alvarado L."/>
            <person name="Berlin A."/>
            <person name="Chapman S.B."/>
            <person name="Chen Z."/>
            <person name="Freedman E."/>
            <person name="Gellesch M."/>
            <person name="Goldberg J."/>
            <person name="Griggs A."/>
            <person name="Gujja S."/>
            <person name="Heilman E."/>
            <person name="Heiman D."/>
            <person name="Howarth C."/>
            <person name="Mehta T."/>
            <person name="Neiman D."/>
            <person name="Pearson M."/>
            <person name="Roberts A."/>
            <person name="Saif S."/>
            <person name="Shea T."/>
            <person name="Shenoy N."/>
            <person name="Sisk P."/>
            <person name="Stolte C."/>
            <person name="Sykes S."/>
            <person name="White J."/>
            <person name="Yandava C."/>
            <person name="Haas B."/>
            <person name="Nusbaum C."/>
            <person name="Birren B."/>
        </authorList>
    </citation>
    <scope>NUCLEOTIDE SEQUENCE [LARGE SCALE GENOMIC DNA]</scope>
    <source>
        <strain evidence="6 7">NRRL 6337</strain>
    </source>
</reference>
<evidence type="ECO:0000256" key="2">
    <source>
        <dbReference type="ARBA" id="ARBA00023239"/>
    </source>
</evidence>
<keyword evidence="2" id="KW-0456">Lyase</keyword>
<feature type="domain" description="Alginate lyase" evidence="5">
    <location>
        <begin position="199"/>
        <end position="452"/>
    </location>
</feature>
<keyword evidence="4" id="KW-1133">Transmembrane helix</keyword>
<keyword evidence="7" id="KW-1185">Reference proteome</keyword>
<evidence type="ECO:0000256" key="3">
    <source>
        <dbReference type="SAM" id="MobiDB-lite"/>
    </source>
</evidence>
<protein>
    <recommendedName>
        <fullName evidence="5">Alginate lyase domain-containing protein</fullName>
    </recommendedName>
</protein>
<keyword evidence="4" id="KW-0812">Transmembrane</keyword>
<dbReference type="Gene3D" id="1.50.10.100">
    <property type="entry name" value="Chondroitin AC/alginate lyase"/>
    <property type="match status" value="1"/>
</dbReference>
<dbReference type="OrthoDB" id="63533at2759"/>
<keyword evidence="4" id="KW-0472">Membrane</keyword>
<evidence type="ECO:0000259" key="5">
    <source>
        <dbReference type="Pfam" id="PF05426"/>
    </source>
</evidence>
<dbReference type="InterPro" id="IPR008929">
    <property type="entry name" value="Chondroitin_lyas"/>
</dbReference>
<evidence type="ECO:0000313" key="7">
    <source>
        <dbReference type="Proteomes" id="UP000243308"/>
    </source>
</evidence>
<evidence type="ECO:0000256" key="1">
    <source>
        <dbReference type="ARBA" id="ARBA00022729"/>
    </source>
</evidence>
<dbReference type="Pfam" id="PF05426">
    <property type="entry name" value="Alginate_lyase"/>
    <property type="match status" value="1"/>
</dbReference>
<feature type="transmembrane region" description="Helical" evidence="4">
    <location>
        <begin position="12"/>
        <end position="30"/>
    </location>
</feature>
<dbReference type="InterPro" id="IPR008397">
    <property type="entry name" value="Alginate_lyase_dom"/>
</dbReference>
<evidence type="ECO:0000256" key="4">
    <source>
        <dbReference type="SAM" id="Phobius"/>
    </source>
</evidence>
<dbReference type="GO" id="GO:0042597">
    <property type="term" value="C:periplasmic space"/>
    <property type="evidence" value="ECO:0007669"/>
    <property type="project" value="InterPro"/>
</dbReference>
<sequence length="578" mass="65957">MVYIRGSSKRTITVVLGLCVVFVLFTLTPYSDKALSNLPDHGFRHSTEDQALEQERRRKQKEQWENEHNMPENPYQNEQVEKPEELNKQLFENPPGHDNGNTNAPSNDEPRQQKQGKPSPGQDEDSPNDGLPTEFLEFRVPSSSQQIMETKIGASRLKEFLAEKQNIEAREVAVAYILRQANVAYRNNTVYSVVNKPETKIPPSGDIHDYTSLARYFWKNPKTPDNLPYIRLDGKPNPDMDSVWDYRLLRKMFRDCYYMGQGYFWTGDERYAEKIVYRVKEWFLDEKTKMNPHLKYGSLIFGNPLGRAQGVLDMFKVYGMFDGLKAIQGSKAMQREPELIKNLQSWFTDYLVWMDASIQANQEKNAHNNHGTYFTVQYLSILEFLGRDADAKVMAEDAKAVRVGPQIREDGAQPHETIRPISFFYSTFNLQGLILLAIQADSHGISLWNHRGPIEDKTIRINSSKSVPIKVGGGSIEDAVRYLSLYAVRDPSEWPYPDSGTRNERDVLKMARIAALVYGKDKWEELIENLEAKVDENQPGEGEGGEGATTTTADDGDPNGFICELGVLSKGTLWHCYK</sequence>
<dbReference type="AlphaFoldDB" id="A0A086TMK5"/>